<dbReference type="AlphaFoldDB" id="A0A517YBJ0"/>
<dbReference type="Proteomes" id="UP000315017">
    <property type="component" value="Chromosome"/>
</dbReference>
<protein>
    <submittedName>
        <fullName evidence="1">Uncharacterized protein</fullName>
    </submittedName>
</protein>
<dbReference type="EMBL" id="CP036274">
    <property type="protein sequence ID" value="QDU27616.1"/>
    <property type="molecule type" value="Genomic_DNA"/>
</dbReference>
<accession>A0A517YBJ0</accession>
<evidence type="ECO:0000313" key="1">
    <source>
        <dbReference type="EMBL" id="QDU27616.1"/>
    </source>
</evidence>
<gene>
    <name evidence="1" type="ORF">ETAA8_27040</name>
</gene>
<reference evidence="1 2" key="1">
    <citation type="submission" date="2019-02" db="EMBL/GenBank/DDBJ databases">
        <title>Deep-cultivation of Planctomycetes and their phenomic and genomic characterization uncovers novel biology.</title>
        <authorList>
            <person name="Wiegand S."/>
            <person name="Jogler M."/>
            <person name="Boedeker C."/>
            <person name="Pinto D."/>
            <person name="Vollmers J."/>
            <person name="Rivas-Marin E."/>
            <person name="Kohn T."/>
            <person name="Peeters S.H."/>
            <person name="Heuer A."/>
            <person name="Rast P."/>
            <person name="Oberbeckmann S."/>
            <person name="Bunk B."/>
            <person name="Jeske O."/>
            <person name="Meyerdierks A."/>
            <person name="Storesund J.E."/>
            <person name="Kallscheuer N."/>
            <person name="Luecker S."/>
            <person name="Lage O.M."/>
            <person name="Pohl T."/>
            <person name="Merkel B.J."/>
            <person name="Hornburger P."/>
            <person name="Mueller R.-W."/>
            <person name="Bruemmer F."/>
            <person name="Labrenz M."/>
            <person name="Spormann A.M."/>
            <person name="Op den Camp H."/>
            <person name="Overmann J."/>
            <person name="Amann R."/>
            <person name="Jetten M.S.M."/>
            <person name="Mascher T."/>
            <person name="Medema M.H."/>
            <person name="Devos D.P."/>
            <person name="Kaster A.-K."/>
            <person name="Ovreas L."/>
            <person name="Rohde M."/>
            <person name="Galperin M.Y."/>
            <person name="Jogler C."/>
        </authorList>
    </citation>
    <scope>NUCLEOTIDE SEQUENCE [LARGE SCALE GENOMIC DNA]</scope>
    <source>
        <strain evidence="1 2">ETA_A8</strain>
    </source>
</reference>
<proteinExistence type="predicted"/>
<organism evidence="1 2">
    <name type="scientific">Anatilimnocola aggregata</name>
    <dbReference type="NCBI Taxonomy" id="2528021"/>
    <lineage>
        <taxon>Bacteria</taxon>
        <taxon>Pseudomonadati</taxon>
        <taxon>Planctomycetota</taxon>
        <taxon>Planctomycetia</taxon>
        <taxon>Pirellulales</taxon>
        <taxon>Pirellulaceae</taxon>
        <taxon>Anatilimnocola</taxon>
    </lineage>
</organism>
<dbReference type="KEGG" id="aagg:ETAA8_27040"/>
<name>A0A517YBJ0_9BACT</name>
<keyword evidence="2" id="KW-1185">Reference proteome</keyword>
<evidence type="ECO:0000313" key="2">
    <source>
        <dbReference type="Proteomes" id="UP000315017"/>
    </source>
</evidence>
<sequence>MLRSLNKVKPASQSRPLMACCVDAQGRVAQGRSERPSSVVERTGQYQEMKQARRCGPVVFCSSVAGTAVYLVSADLDFPHWQTSEQWRHIGLTRSQRANLGTEEGDDVRCIATL</sequence>